<feature type="compositionally biased region" description="Polar residues" evidence="1">
    <location>
        <begin position="39"/>
        <end position="50"/>
    </location>
</feature>
<dbReference type="InterPro" id="IPR016181">
    <property type="entry name" value="Acyl_CoA_acyltransferase"/>
</dbReference>
<dbReference type="SUPFAM" id="SSF55729">
    <property type="entry name" value="Acyl-CoA N-acyltransferases (Nat)"/>
    <property type="match status" value="1"/>
</dbReference>
<accession>A0ABY2GYC1</accession>
<keyword evidence="3" id="KW-1185">Reference proteome</keyword>
<dbReference type="Gene3D" id="3.40.630.30">
    <property type="match status" value="1"/>
</dbReference>
<sequence length="243" mass="27187">MGGLKDASTPLRAASDDLRCDGSPTKSGDGPLMDDSDESLTNSGIVTPTTSHDDTPADGGDYSKEASDLDSRLLKKFIASRLVEKFALQDFSQPATDDMPCFTEGSSKQLLEFWKRCVAYASSPLPAAYWLRIESMVRDYGKKLFRFKEEFWYTRHCADLSKIYSGANVRCRPALISTARGFKHVRGAVISQFSTAPEQRRRGHGTEFLKRLAEEMDRREGEDRIEFSVVYGGPNTNFLKKRG</sequence>
<feature type="region of interest" description="Disordered" evidence="1">
    <location>
        <begin position="1"/>
        <end position="63"/>
    </location>
</feature>
<dbReference type="RefSeq" id="XP_073557166.1">
    <property type="nucleotide sequence ID" value="XM_073704322.1"/>
</dbReference>
<organism evidence="2 3">
    <name type="scientific">Trichoderma ghanense</name>
    <dbReference type="NCBI Taxonomy" id="65468"/>
    <lineage>
        <taxon>Eukaryota</taxon>
        <taxon>Fungi</taxon>
        <taxon>Dikarya</taxon>
        <taxon>Ascomycota</taxon>
        <taxon>Pezizomycotina</taxon>
        <taxon>Sordariomycetes</taxon>
        <taxon>Hypocreomycetidae</taxon>
        <taxon>Hypocreales</taxon>
        <taxon>Hypocreaceae</taxon>
        <taxon>Trichoderma</taxon>
    </lineage>
</organism>
<dbReference type="Proteomes" id="UP001642720">
    <property type="component" value="Unassembled WGS sequence"/>
</dbReference>
<comment type="caution">
    <text evidence="2">The sequence shown here is derived from an EMBL/GenBank/DDBJ whole genome shotgun (WGS) entry which is preliminary data.</text>
</comment>
<evidence type="ECO:0008006" key="4">
    <source>
        <dbReference type="Google" id="ProtNLM"/>
    </source>
</evidence>
<gene>
    <name evidence="2" type="ORF">CCMA1212_007146</name>
</gene>
<reference evidence="2 3" key="1">
    <citation type="submission" date="2018-01" db="EMBL/GenBank/DDBJ databases">
        <title>Genome characterization of the sugarcane-associated fungus Trichoderma ghanense CCMA-1212 and their application in lignocelulose bioconversion.</title>
        <authorList>
            <person name="Steindorff A.S."/>
            <person name="Mendes T.D."/>
            <person name="Vilela E.S.D."/>
            <person name="Rodrigues D.S."/>
            <person name="Formighieri E.F."/>
            <person name="Melo I.S."/>
            <person name="Favaro L.C.L."/>
        </authorList>
    </citation>
    <scope>NUCLEOTIDE SEQUENCE [LARGE SCALE GENOMIC DNA]</scope>
    <source>
        <strain evidence="2 3">CCMA-1212</strain>
    </source>
</reference>
<proteinExistence type="predicted"/>
<protein>
    <recommendedName>
        <fullName evidence="4">N-acetyltransferase domain-containing protein</fullName>
    </recommendedName>
</protein>
<name>A0ABY2GYC1_9HYPO</name>
<evidence type="ECO:0000313" key="3">
    <source>
        <dbReference type="Proteomes" id="UP001642720"/>
    </source>
</evidence>
<evidence type="ECO:0000256" key="1">
    <source>
        <dbReference type="SAM" id="MobiDB-lite"/>
    </source>
</evidence>
<dbReference type="EMBL" id="PPTA01000010">
    <property type="protein sequence ID" value="TFB00965.1"/>
    <property type="molecule type" value="Genomic_DNA"/>
</dbReference>
<evidence type="ECO:0000313" key="2">
    <source>
        <dbReference type="EMBL" id="TFB00965.1"/>
    </source>
</evidence>
<feature type="compositionally biased region" description="Basic and acidic residues" evidence="1">
    <location>
        <begin position="51"/>
        <end position="63"/>
    </location>
</feature>
<dbReference type="GeneID" id="300578772"/>
<dbReference type="CDD" id="cd04301">
    <property type="entry name" value="NAT_SF"/>
    <property type="match status" value="1"/>
</dbReference>